<dbReference type="NCBIfam" id="NF033103">
    <property type="entry name" value="bla_class_A"/>
    <property type="match status" value="1"/>
</dbReference>
<dbReference type="PANTHER" id="PTHR35333">
    <property type="entry name" value="BETA-LACTAMASE"/>
    <property type="match status" value="1"/>
</dbReference>
<dbReference type="Gene3D" id="3.40.710.10">
    <property type="entry name" value="DD-peptidase/beta-lactamase superfamily"/>
    <property type="match status" value="1"/>
</dbReference>
<evidence type="ECO:0000256" key="2">
    <source>
        <dbReference type="ARBA" id="ARBA00030171"/>
    </source>
</evidence>
<organism evidence="5 6">
    <name type="scientific">Agromyces fucosus</name>
    <dbReference type="NCBI Taxonomy" id="41985"/>
    <lineage>
        <taxon>Bacteria</taxon>
        <taxon>Bacillati</taxon>
        <taxon>Actinomycetota</taxon>
        <taxon>Actinomycetes</taxon>
        <taxon>Micrococcales</taxon>
        <taxon>Microbacteriaceae</taxon>
        <taxon>Agromyces</taxon>
    </lineage>
</organism>
<accession>A0A4Q2JV61</accession>
<dbReference type="InterPro" id="IPR012338">
    <property type="entry name" value="Beta-lactam/transpept-like"/>
</dbReference>
<reference evidence="5 6" key="1">
    <citation type="submission" date="2019-01" db="EMBL/GenBank/DDBJ databases">
        <authorList>
            <person name="Li J."/>
        </authorList>
    </citation>
    <scope>NUCLEOTIDE SEQUENCE [LARGE SCALE GENOMIC DNA]</scope>
    <source>
        <strain evidence="5 6">CCUG 35506</strain>
    </source>
</reference>
<dbReference type="SUPFAM" id="SSF56601">
    <property type="entry name" value="beta-lactamase/transpeptidase-like"/>
    <property type="match status" value="1"/>
</dbReference>
<feature type="region of interest" description="Disordered" evidence="3">
    <location>
        <begin position="190"/>
        <end position="213"/>
    </location>
</feature>
<dbReference type="InterPro" id="IPR000871">
    <property type="entry name" value="Beta-lactam_class-A"/>
</dbReference>
<evidence type="ECO:0000259" key="4">
    <source>
        <dbReference type="Pfam" id="PF13354"/>
    </source>
</evidence>
<evidence type="ECO:0000313" key="5">
    <source>
        <dbReference type="EMBL" id="RXZ50300.1"/>
    </source>
</evidence>
<feature type="region of interest" description="Disordered" evidence="3">
    <location>
        <begin position="1"/>
        <end position="20"/>
    </location>
</feature>
<dbReference type="GO" id="GO:0046677">
    <property type="term" value="P:response to antibiotic"/>
    <property type="evidence" value="ECO:0007669"/>
    <property type="project" value="InterPro"/>
</dbReference>
<dbReference type="InterPro" id="IPR006311">
    <property type="entry name" value="TAT_signal"/>
</dbReference>
<dbReference type="Proteomes" id="UP000292935">
    <property type="component" value="Unassembled WGS sequence"/>
</dbReference>
<name>A0A4Q2JV61_9MICO</name>
<dbReference type="InterPro" id="IPR045155">
    <property type="entry name" value="Beta-lactam_cat"/>
</dbReference>
<keyword evidence="6" id="KW-1185">Reference proteome</keyword>
<proteinExistence type="predicted"/>
<protein>
    <recommendedName>
        <fullName evidence="1">Beta-lactamase</fullName>
    </recommendedName>
    <alternativeName>
        <fullName evidence="2">Penicillinase</fullName>
    </alternativeName>
</protein>
<feature type="domain" description="Beta-lactamase class A catalytic" evidence="4">
    <location>
        <begin position="86"/>
        <end position="294"/>
    </location>
</feature>
<dbReference type="AlphaFoldDB" id="A0A4Q2JV61"/>
<sequence length="318" mass="33767">MHRQVTDRLPAMTDRPTSSQLSRRSLLAIGGLTTAGAAATAFSSAPAVAAPSASAVGGHRRLSDAIAELEQATSVTIGVTAIWHDSRRAFRYRGDQRFPMCSVFKTLAAGALVQARGYDEAYWAGPIPFTSADVVGDSTKLDTTTWTATPEQMADAALRFSDNTAGNLLLRELGGPQAVTAFARSLGATRTRLDRPEPEVNEATPGDERDTSTPDDIAFLFQKLLIDQGAGALTTARLQEWMLRNTTSGKRILAGLTSPFELADKTGLGGYGVVNDAGVIWRPGEEALTLAILTRTDRADAPSNHDVLADVTRLVVAA</sequence>
<dbReference type="EMBL" id="SDPO01000001">
    <property type="protein sequence ID" value="RXZ50300.1"/>
    <property type="molecule type" value="Genomic_DNA"/>
</dbReference>
<evidence type="ECO:0000256" key="3">
    <source>
        <dbReference type="SAM" id="MobiDB-lite"/>
    </source>
</evidence>
<comment type="caution">
    <text evidence="5">The sequence shown here is derived from an EMBL/GenBank/DDBJ whole genome shotgun (WGS) entry which is preliminary data.</text>
</comment>
<evidence type="ECO:0000313" key="6">
    <source>
        <dbReference type="Proteomes" id="UP000292935"/>
    </source>
</evidence>
<gene>
    <name evidence="5" type="primary">bla</name>
    <name evidence="5" type="ORF">ESP57_00255</name>
</gene>
<dbReference type="PROSITE" id="PS51318">
    <property type="entry name" value="TAT"/>
    <property type="match status" value="1"/>
</dbReference>
<dbReference type="PANTHER" id="PTHR35333:SF3">
    <property type="entry name" value="BETA-LACTAMASE-TYPE TRANSPEPTIDASE FOLD CONTAINING PROTEIN"/>
    <property type="match status" value="1"/>
</dbReference>
<dbReference type="GO" id="GO:0008800">
    <property type="term" value="F:beta-lactamase activity"/>
    <property type="evidence" value="ECO:0007669"/>
    <property type="project" value="InterPro"/>
</dbReference>
<dbReference type="OrthoDB" id="9784149at2"/>
<dbReference type="GO" id="GO:0030655">
    <property type="term" value="P:beta-lactam antibiotic catabolic process"/>
    <property type="evidence" value="ECO:0007669"/>
    <property type="project" value="InterPro"/>
</dbReference>
<evidence type="ECO:0000256" key="1">
    <source>
        <dbReference type="ARBA" id="ARBA00018879"/>
    </source>
</evidence>
<dbReference type="PRINTS" id="PR00118">
    <property type="entry name" value="BLACTAMASEA"/>
</dbReference>
<dbReference type="Pfam" id="PF13354">
    <property type="entry name" value="Beta-lactamase2"/>
    <property type="match status" value="1"/>
</dbReference>